<dbReference type="Proteomes" id="UP000822688">
    <property type="component" value="Chromosome 10"/>
</dbReference>
<dbReference type="EMBL" id="CM026431">
    <property type="protein sequence ID" value="KAG0558336.1"/>
    <property type="molecule type" value="Genomic_DNA"/>
</dbReference>
<dbReference type="Gene3D" id="2.120.10.80">
    <property type="entry name" value="Kelch-type beta propeller"/>
    <property type="match status" value="1"/>
</dbReference>
<gene>
    <name evidence="3" type="ORF">KC19_10G020300</name>
</gene>
<evidence type="ECO:0000313" key="3">
    <source>
        <dbReference type="EMBL" id="KAG0558336.1"/>
    </source>
</evidence>
<dbReference type="InterPro" id="IPR050796">
    <property type="entry name" value="SCF_F-box_component"/>
</dbReference>
<sequence length="495" mass="56489">MWSFSEQGDLMNGKEFRNGYTDSASPGMTSVWWKSPGSYLSLPASLDATGQSILQGFQWEDADHIIYASFFFAVTSWMLVSRLARLLAWEQPRTKPDCSLTPDGTPSSDFRAGWNFLPQDIQERVIAGLPYENVHQLKVVSKQMRECIERDSFLSLHNALNSKNATLTAPYFFINDGVWQCAGYDSSLQKWRRLPPLTFLPEYCKPDLDLFKEYLVCSKDGIICMNVSKSTEDKLVVFNPLSGKWKKLPPLNHRRNPVLMHLVVDASTQSYQVIVAGSSRSGDERLSRATEVFDSRTGKWKRTGDLPGPDYALNDYQSGVFKDGSLYCIAFLDHEERRGILRYNLNKGIWLKNWTYPIPFSTNSTILHLVQNWEEIYLFSEQENEHRVEHCIDKLEWDIHGNGEASLSLNNVMRAKKMGGRSLEIYPEHTCVPYSKHQLCVFNTIDHSGVVYDVKNHGQSEVNLQAPPAKGFSGECFFSLNPLSFTIEPRFRSKV</sequence>
<dbReference type="PANTHER" id="PTHR31672:SF2">
    <property type="entry name" value="F-BOX DOMAIN-CONTAINING PROTEIN"/>
    <property type="match status" value="1"/>
</dbReference>
<dbReference type="Pfam" id="PF07734">
    <property type="entry name" value="FBA_1"/>
    <property type="match status" value="1"/>
</dbReference>
<dbReference type="Pfam" id="PF00646">
    <property type="entry name" value="F-box"/>
    <property type="match status" value="1"/>
</dbReference>
<dbReference type="SUPFAM" id="SSF50965">
    <property type="entry name" value="Galactose oxidase, central domain"/>
    <property type="match status" value="1"/>
</dbReference>
<proteinExistence type="predicted"/>
<evidence type="ECO:0000259" key="2">
    <source>
        <dbReference type="Pfam" id="PF07734"/>
    </source>
</evidence>
<dbReference type="InterPro" id="IPR006527">
    <property type="entry name" value="F-box-assoc_dom_typ1"/>
</dbReference>
<dbReference type="AlphaFoldDB" id="A0A8T0GFX8"/>
<comment type="caution">
    <text evidence="3">The sequence shown here is derived from an EMBL/GenBank/DDBJ whole genome shotgun (WGS) entry which is preliminary data.</text>
</comment>
<dbReference type="InterPro" id="IPR011043">
    <property type="entry name" value="Gal_Oxase/kelch_b-propeller"/>
</dbReference>
<accession>A0A8T0GFX8</accession>
<dbReference type="PANTHER" id="PTHR31672">
    <property type="entry name" value="BNACNNG10540D PROTEIN"/>
    <property type="match status" value="1"/>
</dbReference>
<dbReference type="InterPro" id="IPR001810">
    <property type="entry name" value="F-box_dom"/>
</dbReference>
<evidence type="ECO:0000313" key="4">
    <source>
        <dbReference type="Proteomes" id="UP000822688"/>
    </source>
</evidence>
<name>A0A8T0GFX8_CERPU</name>
<evidence type="ECO:0008006" key="5">
    <source>
        <dbReference type="Google" id="ProtNLM"/>
    </source>
</evidence>
<keyword evidence="4" id="KW-1185">Reference proteome</keyword>
<dbReference type="InterPro" id="IPR015915">
    <property type="entry name" value="Kelch-typ_b-propeller"/>
</dbReference>
<organism evidence="3 4">
    <name type="scientific">Ceratodon purpureus</name>
    <name type="common">Fire moss</name>
    <name type="synonym">Dicranum purpureum</name>
    <dbReference type="NCBI Taxonomy" id="3225"/>
    <lineage>
        <taxon>Eukaryota</taxon>
        <taxon>Viridiplantae</taxon>
        <taxon>Streptophyta</taxon>
        <taxon>Embryophyta</taxon>
        <taxon>Bryophyta</taxon>
        <taxon>Bryophytina</taxon>
        <taxon>Bryopsida</taxon>
        <taxon>Dicranidae</taxon>
        <taxon>Pseudoditrichales</taxon>
        <taxon>Ditrichaceae</taxon>
        <taxon>Ceratodon</taxon>
    </lineage>
</organism>
<feature type="domain" description="F-box" evidence="1">
    <location>
        <begin position="116"/>
        <end position="154"/>
    </location>
</feature>
<evidence type="ECO:0000259" key="1">
    <source>
        <dbReference type="Pfam" id="PF00646"/>
    </source>
</evidence>
<reference evidence="3" key="1">
    <citation type="submission" date="2020-06" db="EMBL/GenBank/DDBJ databases">
        <title>WGS assembly of Ceratodon purpureus strain R40.</title>
        <authorList>
            <person name="Carey S.B."/>
            <person name="Jenkins J."/>
            <person name="Shu S."/>
            <person name="Lovell J.T."/>
            <person name="Sreedasyam A."/>
            <person name="Maumus F."/>
            <person name="Tiley G.P."/>
            <person name="Fernandez-Pozo N."/>
            <person name="Barry K."/>
            <person name="Chen C."/>
            <person name="Wang M."/>
            <person name="Lipzen A."/>
            <person name="Daum C."/>
            <person name="Saski C.A."/>
            <person name="Payton A.C."/>
            <person name="Mcbreen J.C."/>
            <person name="Conrad R.E."/>
            <person name="Kollar L.M."/>
            <person name="Olsson S."/>
            <person name="Huttunen S."/>
            <person name="Landis J.B."/>
            <person name="Wickett N.J."/>
            <person name="Johnson M.G."/>
            <person name="Rensing S.A."/>
            <person name="Grimwood J."/>
            <person name="Schmutz J."/>
            <person name="Mcdaniel S.F."/>
        </authorList>
    </citation>
    <scope>NUCLEOTIDE SEQUENCE</scope>
    <source>
        <strain evidence="3">R40</strain>
    </source>
</reference>
<protein>
    <recommendedName>
        <fullName evidence="5">F-box domain-containing protein</fullName>
    </recommendedName>
</protein>
<feature type="domain" description="F-box associated beta-propeller type 1" evidence="2">
    <location>
        <begin position="214"/>
        <end position="389"/>
    </location>
</feature>